<dbReference type="Gene3D" id="1.10.3720.10">
    <property type="entry name" value="MetI-like"/>
    <property type="match status" value="1"/>
</dbReference>
<dbReference type="Proteomes" id="UP000272464">
    <property type="component" value="Unassembled WGS sequence"/>
</dbReference>
<accession>A0A433X632</accession>
<evidence type="ECO:0000256" key="7">
    <source>
        <dbReference type="RuleBase" id="RU363032"/>
    </source>
</evidence>
<feature type="transmembrane region" description="Helical" evidence="7">
    <location>
        <begin position="154"/>
        <end position="173"/>
    </location>
</feature>
<name>A0A433X632_9BACL</name>
<dbReference type="GO" id="GO:0005886">
    <property type="term" value="C:plasma membrane"/>
    <property type="evidence" value="ECO:0007669"/>
    <property type="project" value="UniProtKB-SubCell"/>
</dbReference>
<keyword evidence="5 7" id="KW-1133">Transmembrane helix</keyword>
<keyword evidence="10" id="KW-1185">Reference proteome</keyword>
<evidence type="ECO:0000259" key="8">
    <source>
        <dbReference type="PROSITE" id="PS50928"/>
    </source>
</evidence>
<comment type="caution">
    <text evidence="9">The sequence shown here is derived from an EMBL/GenBank/DDBJ whole genome shotgun (WGS) entry which is preliminary data.</text>
</comment>
<dbReference type="PANTHER" id="PTHR30151:SF38">
    <property type="entry name" value="ALIPHATIC SULFONATES TRANSPORT PERMEASE PROTEIN SSUC-RELATED"/>
    <property type="match status" value="1"/>
</dbReference>
<feature type="transmembrane region" description="Helical" evidence="7">
    <location>
        <begin position="219"/>
        <end position="238"/>
    </location>
</feature>
<gene>
    <name evidence="9" type="ORF">EJP77_14500</name>
</gene>
<dbReference type="Pfam" id="PF00528">
    <property type="entry name" value="BPD_transp_1"/>
    <property type="match status" value="1"/>
</dbReference>
<comment type="subcellular location">
    <subcellularLocation>
        <location evidence="1 7">Cell membrane</location>
        <topology evidence="1 7">Multi-pass membrane protein</topology>
    </subcellularLocation>
</comment>
<evidence type="ECO:0000256" key="1">
    <source>
        <dbReference type="ARBA" id="ARBA00004651"/>
    </source>
</evidence>
<dbReference type="EMBL" id="RZNX01000006">
    <property type="protein sequence ID" value="RUT29585.1"/>
    <property type="molecule type" value="Genomic_DNA"/>
</dbReference>
<evidence type="ECO:0000313" key="10">
    <source>
        <dbReference type="Proteomes" id="UP000272464"/>
    </source>
</evidence>
<keyword evidence="4 7" id="KW-0812">Transmembrane</keyword>
<keyword evidence="3" id="KW-1003">Cell membrane</keyword>
<dbReference type="FunFam" id="1.10.3720.10:FF:000003">
    <property type="entry name" value="Aliphatic sulfonate ABC transporter permease"/>
    <property type="match status" value="1"/>
</dbReference>
<dbReference type="CDD" id="cd06261">
    <property type="entry name" value="TM_PBP2"/>
    <property type="match status" value="1"/>
</dbReference>
<evidence type="ECO:0000313" key="9">
    <source>
        <dbReference type="EMBL" id="RUT29585.1"/>
    </source>
</evidence>
<proteinExistence type="inferred from homology"/>
<feature type="domain" description="ABC transmembrane type-1" evidence="8">
    <location>
        <begin position="88"/>
        <end position="267"/>
    </location>
</feature>
<evidence type="ECO:0000256" key="6">
    <source>
        <dbReference type="ARBA" id="ARBA00023136"/>
    </source>
</evidence>
<feature type="transmembrane region" description="Helical" evidence="7">
    <location>
        <begin position="34"/>
        <end position="54"/>
    </location>
</feature>
<dbReference type="PANTHER" id="PTHR30151">
    <property type="entry name" value="ALKANE SULFONATE ABC TRANSPORTER-RELATED, MEMBRANE SUBUNIT"/>
    <property type="match status" value="1"/>
</dbReference>
<dbReference type="OrthoDB" id="9804353at2"/>
<organism evidence="9 10">
    <name type="scientific">Paenibacillus zeisoli</name>
    <dbReference type="NCBI Taxonomy" id="2496267"/>
    <lineage>
        <taxon>Bacteria</taxon>
        <taxon>Bacillati</taxon>
        <taxon>Bacillota</taxon>
        <taxon>Bacilli</taxon>
        <taxon>Bacillales</taxon>
        <taxon>Paenibacillaceae</taxon>
        <taxon>Paenibacillus</taxon>
    </lineage>
</organism>
<comment type="similarity">
    <text evidence="7">Belongs to the binding-protein-dependent transport system permease family.</text>
</comment>
<sequence length="284" mass="31600">MAQLIHQEVRGEPDTSTVKTSLKYRKELGWLNRVPFWLHGLLVPIVLLIIWQIAGDTGLVTKEQLPTPLAIMKRFIELGASGELYHHLGVSALRALSGFMLGSVIGLLVGMFIGIGKIIERTLDPSLQMLRTVPLLALIPLFILWFGIGEFSKVLMISLGAFFPVYLNTFLGIRSVDTKLYDVTRILGYSRWQQLTKLILPSALPNILLGLRLAMSTSWLVLVFAELMGTSAGIGYMIEDARTYSNTDIVFVGIILFALVGSLSDIAVHALEKRWLSWQDTFKG</sequence>
<evidence type="ECO:0000256" key="3">
    <source>
        <dbReference type="ARBA" id="ARBA00022475"/>
    </source>
</evidence>
<dbReference type="GO" id="GO:0042918">
    <property type="term" value="P:alkanesulfonate transmembrane transport"/>
    <property type="evidence" value="ECO:0007669"/>
    <property type="project" value="UniProtKB-ARBA"/>
</dbReference>
<reference evidence="9 10" key="1">
    <citation type="submission" date="2018-12" db="EMBL/GenBank/DDBJ databases">
        <authorList>
            <person name="Sun L."/>
            <person name="Chen Z."/>
        </authorList>
    </citation>
    <scope>NUCLEOTIDE SEQUENCE [LARGE SCALE GENOMIC DNA]</scope>
    <source>
        <strain evidence="9 10">3-5-3</strain>
    </source>
</reference>
<dbReference type="RefSeq" id="WP_127199969.1">
    <property type="nucleotide sequence ID" value="NZ_RZNX01000006.1"/>
</dbReference>
<dbReference type="InterPro" id="IPR000515">
    <property type="entry name" value="MetI-like"/>
</dbReference>
<dbReference type="InterPro" id="IPR035906">
    <property type="entry name" value="MetI-like_sf"/>
</dbReference>
<dbReference type="AlphaFoldDB" id="A0A433X632"/>
<protein>
    <submittedName>
        <fullName evidence="9">ABC transporter permease</fullName>
    </submittedName>
</protein>
<feature type="transmembrane region" description="Helical" evidence="7">
    <location>
        <begin position="250"/>
        <end position="271"/>
    </location>
</feature>
<dbReference type="SUPFAM" id="SSF161098">
    <property type="entry name" value="MetI-like"/>
    <property type="match status" value="1"/>
</dbReference>
<evidence type="ECO:0000256" key="2">
    <source>
        <dbReference type="ARBA" id="ARBA00022448"/>
    </source>
</evidence>
<keyword evidence="2 7" id="KW-0813">Transport</keyword>
<feature type="transmembrane region" description="Helical" evidence="7">
    <location>
        <begin position="128"/>
        <end position="148"/>
    </location>
</feature>
<keyword evidence="6 7" id="KW-0472">Membrane</keyword>
<evidence type="ECO:0000256" key="5">
    <source>
        <dbReference type="ARBA" id="ARBA00022989"/>
    </source>
</evidence>
<feature type="transmembrane region" description="Helical" evidence="7">
    <location>
        <begin position="95"/>
        <end position="116"/>
    </location>
</feature>
<evidence type="ECO:0000256" key="4">
    <source>
        <dbReference type="ARBA" id="ARBA00022692"/>
    </source>
</evidence>
<dbReference type="PROSITE" id="PS50928">
    <property type="entry name" value="ABC_TM1"/>
    <property type="match status" value="1"/>
</dbReference>